<feature type="transmembrane region" description="Helical" evidence="11">
    <location>
        <begin position="173"/>
        <end position="195"/>
    </location>
</feature>
<keyword evidence="8 11" id="KW-1133">Transmembrane helix</keyword>
<keyword evidence="4" id="KW-0645">Protease</keyword>
<dbReference type="GO" id="GO:0016020">
    <property type="term" value="C:membrane"/>
    <property type="evidence" value="ECO:0007669"/>
    <property type="project" value="UniProtKB-SubCell"/>
</dbReference>
<dbReference type="RefSeq" id="WP_272163668.1">
    <property type="nucleotide sequence ID" value="NZ_CP116507.1"/>
</dbReference>
<reference evidence="13" key="1">
    <citation type="submission" date="2023-01" db="EMBL/GenBank/DDBJ databases">
        <title>Oxazolidinone resistance genes in florfenicol resistant enterococci from beef cattle and veal calves at slaughter.</title>
        <authorList>
            <person name="Biggel M."/>
        </authorList>
    </citation>
    <scope>NUCLEOTIDE SEQUENCE</scope>
    <source>
        <strain evidence="13">K204-1</strain>
    </source>
</reference>
<keyword evidence="6 11" id="KW-0378">Hydrolase</keyword>
<dbReference type="GO" id="GO:0046872">
    <property type="term" value="F:metal ion binding"/>
    <property type="evidence" value="ECO:0007669"/>
    <property type="project" value="UniProtKB-KW"/>
</dbReference>
<dbReference type="AlphaFoldDB" id="A0AAE9XQ28"/>
<evidence type="ECO:0000256" key="3">
    <source>
        <dbReference type="ARBA" id="ARBA00007931"/>
    </source>
</evidence>
<evidence type="ECO:0000256" key="5">
    <source>
        <dbReference type="ARBA" id="ARBA00022692"/>
    </source>
</evidence>
<evidence type="ECO:0000256" key="11">
    <source>
        <dbReference type="RuleBase" id="RU362031"/>
    </source>
</evidence>
<feature type="transmembrane region" description="Helical" evidence="11">
    <location>
        <begin position="402"/>
        <end position="421"/>
    </location>
</feature>
<gene>
    <name evidence="13" type="primary">rseP</name>
    <name evidence="13" type="ORF">PML95_04170</name>
</gene>
<keyword evidence="7 11" id="KW-0862">Zinc</keyword>
<dbReference type="EC" id="3.4.24.-" evidence="11"/>
<dbReference type="InterPro" id="IPR001478">
    <property type="entry name" value="PDZ"/>
</dbReference>
<evidence type="ECO:0000313" key="13">
    <source>
        <dbReference type="EMBL" id="WCG23444.1"/>
    </source>
</evidence>
<comment type="subcellular location">
    <subcellularLocation>
        <location evidence="2">Membrane</location>
        <topology evidence="2">Multi-pass membrane protein</topology>
    </subcellularLocation>
</comment>
<dbReference type="SMART" id="SM00228">
    <property type="entry name" value="PDZ"/>
    <property type="match status" value="1"/>
</dbReference>
<keyword evidence="11" id="KW-0479">Metal-binding</keyword>
<evidence type="ECO:0000256" key="1">
    <source>
        <dbReference type="ARBA" id="ARBA00001947"/>
    </source>
</evidence>
<dbReference type="Pfam" id="PF02163">
    <property type="entry name" value="Peptidase_M50"/>
    <property type="match status" value="1"/>
</dbReference>
<dbReference type="SUPFAM" id="SSF50156">
    <property type="entry name" value="PDZ domain-like"/>
    <property type="match status" value="1"/>
</dbReference>
<evidence type="ECO:0000256" key="10">
    <source>
        <dbReference type="ARBA" id="ARBA00023136"/>
    </source>
</evidence>
<dbReference type="GO" id="GO:0006508">
    <property type="term" value="P:proteolysis"/>
    <property type="evidence" value="ECO:0007669"/>
    <property type="project" value="UniProtKB-KW"/>
</dbReference>
<organism evidence="13 14">
    <name type="scientific">Vagococcus lutrae</name>
    <dbReference type="NCBI Taxonomy" id="81947"/>
    <lineage>
        <taxon>Bacteria</taxon>
        <taxon>Bacillati</taxon>
        <taxon>Bacillota</taxon>
        <taxon>Bacilli</taxon>
        <taxon>Lactobacillales</taxon>
        <taxon>Enterococcaceae</taxon>
        <taxon>Vagococcus</taxon>
    </lineage>
</organism>
<sequence length="430" mass="47637">MKALLVFILVFGLIVTIHELGHFLFAKWSGILVREFSIGMGPKVFAHQAKDGTTYTLRLLPVGGYVRMAGMGEEEADLTAGQTIGLVLNEQQRVVKINTSEKVQLPNALPMELVKADLEDKLMIVGNVYYAGGREQRTYQVEHDATIIEADGTEVRIAPLDVQFQSAKLYQRLLTNFAGPLFNFILTFALFFIMLNMQGGIYEAELDSGKIGGIQAESLADEIGLKAGDEIVSIDNQPIREFTDISKELEKAENKEIQMTIKRQKSEKQLTLTPKEVTQEDGTKRVMLGVVPATRLVPLNIGGKLKEAVHQTTASALLIFQALKDLVSDFSLNKLGGPVMIFQASSQVANESLLTILRFTAILSVNLGIMNLLPIPMLDGGKILFNLIEGIRRKPLNPELEARVTFVGFALLMLLMVLVTWNDILRFFTK</sequence>
<accession>A0AAE9XQ28</accession>
<name>A0AAE9XQ28_9ENTE</name>
<dbReference type="InterPro" id="IPR036034">
    <property type="entry name" value="PDZ_sf"/>
</dbReference>
<keyword evidence="9 11" id="KW-0482">Metalloprotease</keyword>
<dbReference type="Gene3D" id="2.30.42.10">
    <property type="match status" value="1"/>
</dbReference>
<evidence type="ECO:0000256" key="2">
    <source>
        <dbReference type="ARBA" id="ARBA00004141"/>
    </source>
</evidence>
<dbReference type="PANTHER" id="PTHR42837">
    <property type="entry name" value="REGULATOR OF SIGMA-E PROTEASE RSEP"/>
    <property type="match status" value="1"/>
</dbReference>
<feature type="domain" description="PDZ" evidence="12">
    <location>
        <begin position="191"/>
        <end position="265"/>
    </location>
</feature>
<dbReference type="GO" id="GO:0004222">
    <property type="term" value="F:metalloendopeptidase activity"/>
    <property type="evidence" value="ECO:0007669"/>
    <property type="project" value="InterPro"/>
</dbReference>
<protein>
    <recommendedName>
        <fullName evidence="11">Zinc metalloprotease</fullName>
        <ecNumber evidence="11">3.4.24.-</ecNumber>
    </recommendedName>
</protein>
<comment type="cofactor">
    <cofactor evidence="1 11">
        <name>Zn(2+)</name>
        <dbReference type="ChEBI" id="CHEBI:29105"/>
    </cofactor>
</comment>
<dbReference type="InterPro" id="IPR008915">
    <property type="entry name" value="Peptidase_M50"/>
</dbReference>
<evidence type="ECO:0000256" key="8">
    <source>
        <dbReference type="ARBA" id="ARBA00022989"/>
    </source>
</evidence>
<dbReference type="NCBIfam" id="TIGR00054">
    <property type="entry name" value="RIP metalloprotease RseP"/>
    <property type="match status" value="1"/>
</dbReference>
<dbReference type="Proteomes" id="UP001179600">
    <property type="component" value="Chromosome"/>
</dbReference>
<dbReference type="CDD" id="cd06163">
    <property type="entry name" value="S2P-M50_PDZ_RseP-like"/>
    <property type="match status" value="1"/>
</dbReference>
<evidence type="ECO:0000259" key="12">
    <source>
        <dbReference type="SMART" id="SM00228"/>
    </source>
</evidence>
<dbReference type="CDD" id="cd23081">
    <property type="entry name" value="cpPDZ_EcRseP-like"/>
    <property type="match status" value="1"/>
</dbReference>
<keyword evidence="10 11" id="KW-0472">Membrane</keyword>
<dbReference type="PANTHER" id="PTHR42837:SF2">
    <property type="entry name" value="MEMBRANE METALLOPROTEASE ARASP2, CHLOROPLASTIC-RELATED"/>
    <property type="match status" value="1"/>
</dbReference>
<evidence type="ECO:0000256" key="9">
    <source>
        <dbReference type="ARBA" id="ARBA00023049"/>
    </source>
</evidence>
<evidence type="ECO:0000256" key="4">
    <source>
        <dbReference type="ARBA" id="ARBA00022670"/>
    </source>
</evidence>
<evidence type="ECO:0000256" key="7">
    <source>
        <dbReference type="ARBA" id="ARBA00022833"/>
    </source>
</evidence>
<dbReference type="InterPro" id="IPR041489">
    <property type="entry name" value="PDZ_6"/>
</dbReference>
<comment type="similarity">
    <text evidence="3 11">Belongs to the peptidase M50B family.</text>
</comment>
<evidence type="ECO:0000313" key="14">
    <source>
        <dbReference type="Proteomes" id="UP001179600"/>
    </source>
</evidence>
<dbReference type="Pfam" id="PF17820">
    <property type="entry name" value="PDZ_6"/>
    <property type="match status" value="1"/>
</dbReference>
<dbReference type="InterPro" id="IPR004387">
    <property type="entry name" value="Pept_M50_Zn"/>
</dbReference>
<dbReference type="EMBL" id="CP116507">
    <property type="protein sequence ID" value="WCG23444.1"/>
    <property type="molecule type" value="Genomic_DNA"/>
</dbReference>
<evidence type="ECO:0000256" key="6">
    <source>
        <dbReference type="ARBA" id="ARBA00022801"/>
    </source>
</evidence>
<proteinExistence type="inferred from homology"/>
<keyword evidence="5 11" id="KW-0812">Transmembrane</keyword>